<keyword evidence="3" id="KW-0479">Metal-binding</keyword>
<dbReference type="SUPFAM" id="SSF56014">
    <property type="entry name" value="Nitrite and sulphite reductase 4Fe-4S domain-like"/>
    <property type="match status" value="1"/>
</dbReference>
<sequence length="290" mass="32576">GRVFARLGEKKNRAKARVKFLVAKLGLEEFIRLVEEERTKLPHDDNWTAYIDKLPEWGEKPKKEVSPLKKAERPEGYDLWENNNVQTQRQVGYRVVTIMLPLGDLSSHQMRSLADISEKYVGDTVRTTVEQNIVLRWINAGDLIDLYDELKKIGLADPGAGSIVDITACPGTDTCKLGIASSRGLAAELREMLTPKQLELDEAVQNIRIKISGCFNSCGQHHIADLGFYGNSRTFKGYKVPHFQVVLGGQWNNNADSFGMAMGAIPSKNIPKVVLKLTEHYINNRTNKKQ</sequence>
<evidence type="ECO:0000259" key="8">
    <source>
        <dbReference type="Pfam" id="PF03460"/>
    </source>
</evidence>
<dbReference type="SUPFAM" id="SSF55124">
    <property type="entry name" value="Nitrite/Sulfite reductase N-terminal domain-like"/>
    <property type="match status" value="1"/>
</dbReference>
<keyword evidence="5" id="KW-0408">Iron</keyword>
<evidence type="ECO:0000256" key="1">
    <source>
        <dbReference type="ARBA" id="ARBA00022485"/>
    </source>
</evidence>
<keyword evidence="4" id="KW-0560">Oxidoreductase</keyword>
<feature type="non-terminal residue" evidence="9">
    <location>
        <position position="290"/>
    </location>
</feature>
<dbReference type="InterPro" id="IPR036136">
    <property type="entry name" value="Nit/Sulf_reduc_fer-like_dom_sf"/>
</dbReference>
<reference evidence="9" key="1">
    <citation type="submission" date="2018-05" db="EMBL/GenBank/DDBJ databases">
        <authorList>
            <person name="Lanie J.A."/>
            <person name="Ng W.-L."/>
            <person name="Kazmierczak K.M."/>
            <person name="Andrzejewski T.M."/>
            <person name="Davidsen T.M."/>
            <person name="Wayne K.J."/>
            <person name="Tettelin H."/>
            <person name="Glass J.I."/>
            <person name="Rusch D."/>
            <person name="Podicherti R."/>
            <person name="Tsui H.-C.T."/>
            <person name="Winkler M.E."/>
        </authorList>
    </citation>
    <scope>NUCLEOTIDE SEQUENCE</scope>
</reference>
<dbReference type="PRINTS" id="PR00397">
    <property type="entry name" value="SIROHAEM"/>
</dbReference>
<evidence type="ECO:0000256" key="5">
    <source>
        <dbReference type="ARBA" id="ARBA00023004"/>
    </source>
</evidence>
<dbReference type="InterPro" id="IPR051329">
    <property type="entry name" value="NIR_SIR_4Fe-4S"/>
</dbReference>
<dbReference type="PANTHER" id="PTHR32439:SF9">
    <property type="entry name" value="BLR3264 PROTEIN"/>
    <property type="match status" value="1"/>
</dbReference>
<dbReference type="PROSITE" id="PS00365">
    <property type="entry name" value="NIR_SIR"/>
    <property type="match status" value="1"/>
</dbReference>
<gene>
    <name evidence="9" type="ORF">METZ01_LOCUS390802</name>
</gene>
<evidence type="ECO:0000259" key="7">
    <source>
        <dbReference type="Pfam" id="PF01077"/>
    </source>
</evidence>
<proteinExistence type="predicted"/>
<dbReference type="GO" id="GO:0051539">
    <property type="term" value="F:4 iron, 4 sulfur cluster binding"/>
    <property type="evidence" value="ECO:0007669"/>
    <property type="project" value="UniProtKB-KW"/>
</dbReference>
<evidence type="ECO:0000256" key="6">
    <source>
        <dbReference type="ARBA" id="ARBA00023014"/>
    </source>
</evidence>
<evidence type="ECO:0000313" key="9">
    <source>
        <dbReference type="EMBL" id="SVD37948.1"/>
    </source>
</evidence>
<protein>
    <recommendedName>
        <fullName evidence="10">Nitrite/sulphite reductase 4Fe-4S domain-containing protein</fullName>
    </recommendedName>
</protein>
<accession>A0A382UW62</accession>
<feature type="non-terminal residue" evidence="9">
    <location>
        <position position="1"/>
    </location>
</feature>
<keyword evidence="6" id="KW-0411">Iron-sulfur</keyword>
<dbReference type="GO" id="GO:0016491">
    <property type="term" value="F:oxidoreductase activity"/>
    <property type="evidence" value="ECO:0007669"/>
    <property type="project" value="UniProtKB-KW"/>
</dbReference>
<feature type="domain" description="Nitrite/sulphite reductase 4Fe-4S" evidence="7">
    <location>
        <begin position="2"/>
        <end position="37"/>
    </location>
</feature>
<dbReference type="InterPro" id="IPR045854">
    <property type="entry name" value="NO2/SO3_Rdtase_4Fe4S_sf"/>
</dbReference>
<dbReference type="InterPro" id="IPR006066">
    <property type="entry name" value="NO2/SO3_Rdtase_FeS/sirohaem_BS"/>
</dbReference>
<evidence type="ECO:0000256" key="4">
    <source>
        <dbReference type="ARBA" id="ARBA00023002"/>
    </source>
</evidence>
<feature type="domain" description="Nitrite/sulphite reductase 4Fe-4S" evidence="7">
    <location>
        <begin position="162"/>
        <end position="289"/>
    </location>
</feature>
<dbReference type="AlphaFoldDB" id="A0A382UW62"/>
<keyword evidence="2" id="KW-0349">Heme</keyword>
<dbReference type="InterPro" id="IPR006067">
    <property type="entry name" value="NO2/SO3_Rdtase_4Fe4S_dom"/>
</dbReference>
<dbReference type="Gene3D" id="3.30.413.10">
    <property type="entry name" value="Sulfite Reductase Hemoprotein, domain 1"/>
    <property type="match status" value="2"/>
</dbReference>
<dbReference type="InterPro" id="IPR005117">
    <property type="entry name" value="NiRdtase/SiRdtase_haem-b_fer"/>
</dbReference>
<organism evidence="9">
    <name type="scientific">marine metagenome</name>
    <dbReference type="NCBI Taxonomy" id="408172"/>
    <lineage>
        <taxon>unclassified sequences</taxon>
        <taxon>metagenomes</taxon>
        <taxon>ecological metagenomes</taxon>
    </lineage>
</organism>
<feature type="domain" description="Nitrite/Sulfite reductase ferredoxin-like" evidence="8">
    <location>
        <begin position="87"/>
        <end position="152"/>
    </location>
</feature>
<keyword evidence="1" id="KW-0004">4Fe-4S</keyword>
<evidence type="ECO:0008006" key="10">
    <source>
        <dbReference type="Google" id="ProtNLM"/>
    </source>
</evidence>
<dbReference type="GO" id="GO:0020037">
    <property type="term" value="F:heme binding"/>
    <property type="evidence" value="ECO:0007669"/>
    <property type="project" value="InterPro"/>
</dbReference>
<name>A0A382UW62_9ZZZZ</name>
<dbReference type="EMBL" id="UINC01146932">
    <property type="protein sequence ID" value="SVD37948.1"/>
    <property type="molecule type" value="Genomic_DNA"/>
</dbReference>
<dbReference type="Gene3D" id="3.90.480.20">
    <property type="match status" value="1"/>
</dbReference>
<dbReference type="Pfam" id="PF03460">
    <property type="entry name" value="NIR_SIR_ferr"/>
    <property type="match status" value="1"/>
</dbReference>
<dbReference type="GO" id="GO:0046872">
    <property type="term" value="F:metal ion binding"/>
    <property type="evidence" value="ECO:0007669"/>
    <property type="project" value="UniProtKB-KW"/>
</dbReference>
<evidence type="ECO:0000256" key="2">
    <source>
        <dbReference type="ARBA" id="ARBA00022617"/>
    </source>
</evidence>
<dbReference type="Pfam" id="PF01077">
    <property type="entry name" value="NIR_SIR"/>
    <property type="match status" value="2"/>
</dbReference>
<evidence type="ECO:0000256" key="3">
    <source>
        <dbReference type="ARBA" id="ARBA00022723"/>
    </source>
</evidence>
<dbReference type="PANTHER" id="PTHR32439">
    <property type="entry name" value="FERREDOXIN--NITRITE REDUCTASE, CHLOROPLASTIC"/>
    <property type="match status" value="1"/>
</dbReference>